<name>A0AB37HCE1_9BACI</name>
<dbReference type="EMBL" id="CP066701">
    <property type="protein sequence ID" value="QQX25486.1"/>
    <property type="molecule type" value="Genomic_DNA"/>
</dbReference>
<protein>
    <recommendedName>
        <fullName evidence="4">LPXTG cell wall anchor domain-containing protein</fullName>
    </recommendedName>
</protein>
<organism evidence="2 3">
    <name type="scientific">Heyndrickxia sporothermodurans</name>
    <dbReference type="NCBI Taxonomy" id="46224"/>
    <lineage>
        <taxon>Bacteria</taxon>
        <taxon>Bacillati</taxon>
        <taxon>Bacillota</taxon>
        <taxon>Bacilli</taxon>
        <taxon>Bacillales</taxon>
        <taxon>Bacillaceae</taxon>
        <taxon>Heyndrickxia</taxon>
    </lineage>
</organism>
<dbReference type="RefSeq" id="WP_202299795.1">
    <property type="nucleotide sequence ID" value="NZ_CP066701.1"/>
</dbReference>
<evidence type="ECO:0000256" key="1">
    <source>
        <dbReference type="SAM" id="Phobius"/>
    </source>
</evidence>
<evidence type="ECO:0000313" key="3">
    <source>
        <dbReference type="Proteomes" id="UP000595512"/>
    </source>
</evidence>
<evidence type="ECO:0000313" key="2">
    <source>
        <dbReference type="EMBL" id="QQX25486.1"/>
    </source>
</evidence>
<dbReference type="Proteomes" id="UP000595512">
    <property type="component" value="Chromosome"/>
</dbReference>
<proteinExistence type="predicted"/>
<keyword evidence="1" id="KW-0812">Transmembrane</keyword>
<feature type="transmembrane region" description="Helical" evidence="1">
    <location>
        <begin position="107"/>
        <end position="125"/>
    </location>
</feature>
<reference evidence="2 3" key="1">
    <citation type="submission" date="2020-12" db="EMBL/GenBank/DDBJ databases">
        <title>Taxonomic evaluation of the Bacillus sporothermodurans group of bacteria based on whole genome sequences.</title>
        <authorList>
            <person name="Fiedler G."/>
            <person name="Herbstmann A.-D."/>
            <person name="Doll E."/>
            <person name="Wenning M."/>
            <person name="Brinks E."/>
            <person name="Kabisch J."/>
            <person name="Breitenwieser F."/>
            <person name="Lappann M."/>
            <person name="Boehnlein C."/>
            <person name="Franz C."/>
        </authorList>
    </citation>
    <scope>NUCLEOTIDE SEQUENCE [LARGE SCALE GENOMIC DNA]</scope>
    <source>
        <strain evidence="2 3">DSM 10599</strain>
    </source>
</reference>
<accession>A0AB37HCE1</accession>
<sequence length="134" mass="15321">MITNAQEPQRAKCHMTIVADKHNEDHPATASAECKKLIFGYYAKNVNTFNITGMAEQEVKHNGQKFIISVFSNKYAEAELTVYTKQHEVGKIKTNADTSSDEPNTTKIFLCIFLLIGILGGFVWYRKRRYNEKK</sequence>
<dbReference type="KEGG" id="hspo:JGZ69_00175"/>
<keyword evidence="1" id="KW-1133">Transmembrane helix</keyword>
<dbReference type="AlphaFoldDB" id="A0AB37HCE1"/>
<keyword evidence="1" id="KW-0472">Membrane</keyword>
<gene>
    <name evidence="2" type="ORF">JGZ69_00175</name>
</gene>
<evidence type="ECO:0008006" key="4">
    <source>
        <dbReference type="Google" id="ProtNLM"/>
    </source>
</evidence>